<dbReference type="InterPro" id="IPR000994">
    <property type="entry name" value="Pept_M24"/>
</dbReference>
<dbReference type="PANTHER" id="PTHR46112">
    <property type="entry name" value="AMINOPEPTIDASE"/>
    <property type="match status" value="1"/>
</dbReference>
<keyword evidence="4" id="KW-1185">Reference proteome</keyword>
<sequence length="368" mass="40161">MASHSNSDRVTRLFGTLPGNVDVVALSPGETLRYFTGLKMHKSERPTLVFLFRDGSPVVVHPELEGDRIEESLPDAERYTYEDATDPVIAAQGAFERLTDERTIPEPIGAEFRSTRLLEREVFAPDGEEVVDVENAVAAVRSRKDDGEIERMRTAVEIIEGIFQDVFELIEPGMTEIDIETEIKKRVMESDADAYGVGIVTSGERTAHAHANTGSRAVEDGDLVMIDAGVIYEGYYSDITRTVAVGEPESELVEIYNVVQEAAAAARDCVEPGVEFQEIDRAARTVIEDAGYGEYFPHRVGHGLGLEGHEPPYLVEGNDGTLEPGHAVTVEPGIYVPGLGGVRIEDDVVVTEDGSAVLSTSSRDLRIL</sequence>
<dbReference type="InterPro" id="IPR029149">
    <property type="entry name" value="Creatin/AminoP/Spt16_N"/>
</dbReference>
<feature type="domain" description="Creatinase N-terminal" evidence="2">
    <location>
        <begin position="21"/>
        <end position="142"/>
    </location>
</feature>
<dbReference type="CDD" id="cd01092">
    <property type="entry name" value="APP-like"/>
    <property type="match status" value="1"/>
</dbReference>
<proteinExistence type="predicted"/>
<dbReference type="Proteomes" id="UP000823736">
    <property type="component" value="Unassembled WGS sequence"/>
</dbReference>
<dbReference type="InterPro" id="IPR050659">
    <property type="entry name" value="Peptidase_M24B"/>
</dbReference>
<keyword evidence="3" id="KW-0031">Aminopeptidase</keyword>
<dbReference type="AlphaFoldDB" id="A0A8T4GV85"/>
<evidence type="ECO:0000313" key="3">
    <source>
        <dbReference type="EMBL" id="MBP1986816.1"/>
    </source>
</evidence>
<dbReference type="PANTHER" id="PTHR46112:SF3">
    <property type="entry name" value="AMINOPEPTIDASE YPDF"/>
    <property type="match status" value="1"/>
</dbReference>
<dbReference type="InterPro" id="IPR001714">
    <property type="entry name" value="Pept_M24_MAP"/>
</dbReference>
<dbReference type="EMBL" id="JAGGLC010000002">
    <property type="protein sequence ID" value="MBP1986816.1"/>
    <property type="molecule type" value="Genomic_DNA"/>
</dbReference>
<keyword evidence="3" id="KW-0378">Hydrolase</keyword>
<gene>
    <name evidence="3" type="ORF">J2753_001310</name>
</gene>
<evidence type="ECO:0000259" key="1">
    <source>
        <dbReference type="Pfam" id="PF00557"/>
    </source>
</evidence>
<dbReference type="GO" id="GO:0004177">
    <property type="term" value="F:aminopeptidase activity"/>
    <property type="evidence" value="ECO:0007669"/>
    <property type="project" value="UniProtKB-KW"/>
</dbReference>
<reference evidence="3" key="1">
    <citation type="submission" date="2021-03" db="EMBL/GenBank/DDBJ databases">
        <title>Genomic Encyclopedia of Type Strains, Phase IV (KMG-IV): sequencing the most valuable type-strain genomes for metagenomic binning, comparative biology and taxonomic classification.</title>
        <authorList>
            <person name="Goeker M."/>
        </authorList>
    </citation>
    <scope>NUCLEOTIDE SEQUENCE</scope>
    <source>
        <strain evidence="3">DSM 26232</strain>
    </source>
</reference>
<dbReference type="Pfam" id="PF01321">
    <property type="entry name" value="Creatinase_N"/>
    <property type="match status" value="1"/>
</dbReference>
<name>A0A8T4GV85_9EURY</name>
<protein>
    <submittedName>
        <fullName evidence="3">Xaa-Pro aminopeptidase</fullName>
    </submittedName>
</protein>
<dbReference type="InterPro" id="IPR000587">
    <property type="entry name" value="Creatinase_N"/>
</dbReference>
<keyword evidence="3" id="KW-0645">Protease</keyword>
<organism evidence="3 4">
    <name type="scientific">Halolamina salifodinae</name>
    <dbReference type="NCBI Taxonomy" id="1202767"/>
    <lineage>
        <taxon>Archaea</taxon>
        <taxon>Methanobacteriati</taxon>
        <taxon>Methanobacteriota</taxon>
        <taxon>Stenosarchaea group</taxon>
        <taxon>Halobacteria</taxon>
        <taxon>Halobacteriales</taxon>
        <taxon>Haloferacaceae</taxon>
    </lineage>
</organism>
<dbReference type="Pfam" id="PF00557">
    <property type="entry name" value="Peptidase_M24"/>
    <property type="match status" value="1"/>
</dbReference>
<comment type="caution">
    <text evidence="3">The sequence shown here is derived from an EMBL/GenBank/DDBJ whole genome shotgun (WGS) entry which is preliminary data.</text>
</comment>
<feature type="domain" description="Peptidase M24" evidence="1">
    <location>
        <begin position="150"/>
        <end position="352"/>
    </location>
</feature>
<accession>A0A8T4GV85</accession>
<dbReference type="SUPFAM" id="SSF55920">
    <property type="entry name" value="Creatinase/aminopeptidase"/>
    <property type="match status" value="1"/>
</dbReference>
<dbReference type="Gene3D" id="3.40.350.10">
    <property type="entry name" value="Creatinase/prolidase N-terminal domain"/>
    <property type="match status" value="1"/>
</dbReference>
<evidence type="ECO:0000259" key="2">
    <source>
        <dbReference type="Pfam" id="PF01321"/>
    </source>
</evidence>
<dbReference type="RefSeq" id="WP_209491093.1">
    <property type="nucleotide sequence ID" value="NZ_JAGGLC010000002.1"/>
</dbReference>
<dbReference type="InterPro" id="IPR036005">
    <property type="entry name" value="Creatinase/aminopeptidase-like"/>
</dbReference>
<dbReference type="Gene3D" id="3.90.230.10">
    <property type="entry name" value="Creatinase/methionine aminopeptidase superfamily"/>
    <property type="match status" value="1"/>
</dbReference>
<evidence type="ECO:0000313" key="4">
    <source>
        <dbReference type="Proteomes" id="UP000823736"/>
    </source>
</evidence>
<dbReference type="PRINTS" id="PR00599">
    <property type="entry name" value="MAPEPTIDASE"/>
</dbReference>
<dbReference type="SUPFAM" id="SSF53092">
    <property type="entry name" value="Creatinase/prolidase N-terminal domain"/>
    <property type="match status" value="1"/>
</dbReference>
<dbReference type="OrthoDB" id="1346at2157"/>